<accession>V4A9Y3</accession>
<evidence type="ECO:0000313" key="2">
    <source>
        <dbReference type="Proteomes" id="UP000030746"/>
    </source>
</evidence>
<dbReference type="AlphaFoldDB" id="V4A9Y3"/>
<dbReference type="EMBL" id="KB202481">
    <property type="protein sequence ID" value="ESO90111.1"/>
    <property type="molecule type" value="Genomic_DNA"/>
</dbReference>
<reference evidence="1 2" key="1">
    <citation type="journal article" date="2013" name="Nature">
        <title>Insights into bilaterian evolution from three spiralian genomes.</title>
        <authorList>
            <person name="Simakov O."/>
            <person name="Marletaz F."/>
            <person name="Cho S.J."/>
            <person name="Edsinger-Gonzales E."/>
            <person name="Havlak P."/>
            <person name="Hellsten U."/>
            <person name="Kuo D.H."/>
            <person name="Larsson T."/>
            <person name="Lv J."/>
            <person name="Arendt D."/>
            <person name="Savage R."/>
            <person name="Osoegawa K."/>
            <person name="de Jong P."/>
            <person name="Grimwood J."/>
            <person name="Chapman J.A."/>
            <person name="Shapiro H."/>
            <person name="Aerts A."/>
            <person name="Otillar R.P."/>
            <person name="Terry A.Y."/>
            <person name="Boore J.L."/>
            <person name="Grigoriev I.V."/>
            <person name="Lindberg D.R."/>
            <person name="Seaver E.C."/>
            <person name="Weisblat D.A."/>
            <person name="Putnam N.H."/>
            <person name="Rokhsar D.S."/>
        </authorList>
    </citation>
    <scope>NUCLEOTIDE SEQUENCE [LARGE SCALE GENOMIC DNA]</scope>
</reference>
<dbReference type="Proteomes" id="UP000030746">
    <property type="component" value="Unassembled WGS sequence"/>
</dbReference>
<organism evidence="1 2">
    <name type="scientific">Lottia gigantea</name>
    <name type="common">Giant owl limpet</name>
    <dbReference type="NCBI Taxonomy" id="225164"/>
    <lineage>
        <taxon>Eukaryota</taxon>
        <taxon>Metazoa</taxon>
        <taxon>Spiralia</taxon>
        <taxon>Lophotrochozoa</taxon>
        <taxon>Mollusca</taxon>
        <taxon>Gastropoda</taxon>
        <taxon>Patellogastropoda</taxon>
        <taxon>Lottioidea</taxon>
        <taxon>Lottiidae</taxon>
        <taxon>Lottia</taxon>
    </lineage>
</organism>
<feature type="non-terminal residue" evidence="1">
    <location>
        <position position="50"/>
    </location>
</feature>
<gene>
    <name evidence="1" type="ORF">LOTGIDRAFT_124064</name>
</gene>
<proteinExistence type="predicted"/>
<protein>
    <submittedName>
        <fullName evidence="1">Uncharacterized protein</fullName>
    </submittedName>
</protein>
<dbReference type="HOGENOM" id="CLU_3130231_0_0_1"/>
<dbReference type="GeneID" id="20232323"/>
<evidence type="ECO:0000313" key="1">
    <source>
        <dbReference type="EMBL" id="ESO90111.1"/>
    </source>
</evidence>
<dbReference type="STRING" id="225164.V4A9Y3"/>
<dbReference type="KEGG" id="lgi:LOTGIDRAFT_124064"/>
<keyword evidence="2" id="KW-1185">Reference proteome</keyword>
<dbReference type="Gene3D" id="3.90.1150.170">
    <property type="match status" value="1"/>
</dbReference>
<sequence>KVVEWKHPHELEKLMDLKIKEDGTSKPTLLDMCRQIVKYSVKTGKDTLLN</sequence>
<dbReference type="OrthoDB" id="392571at2759"/>
<dbReference type="CTD" id="20232323"/>
<name>V4A9Y3_LOTGI</name>
<feature type="non-terminal residue" evidence="1">
    <location>
        <position position="1"/>
    </location>
</feature>
<dbReference type="RefSeq" id="XP_009059187.1">
    <property type="nucleotide sequence ID" value="XM_009060939.1"/>
</dbReference>